<dbReference type="GeneID" id="92498699"/>
<evidence type="ECO:0000313" key="4">
    <source>
        <dbReference type="Proteomes" id="UP000259173"/>
    </source>
</evidence>
<dbReference type="Proteomes" id="UP000259173">
    <property type="component" value="Unassembled WGS sequence"/>
</dbReference>
<dbReference type="EMBL" id="AWFH01000056">
    <property type="protein sequence ID" value="KCZ58635.1"/>
    <property type="molecule type" value="Genomic_DNA"/>
</dbReference>
<gene>
    <name evidence="1" type="ORF">DCG65_10610</name>
    <name evidence="2" type="ORF">HY36_09660</name>
</gene>
<evidence type="ECO:0000313" key="2">
    <source>
        <dbReference type="EMBL" id="KCZ58635.1"/>
    </source>
</evidence>
<keyword evidence="3" id="KW-1185">Reference proteome</keyword>
<dbReference type="PATRIC" id="fig|1280948.3.peg.3051"/>
<reference evidence="1 4" key="2">
    <citation type="journal article" date="2018" name="Nat. Biotechnol.">
        <title>A standardized bacterial taxonomy based on genome phylogeny substantially revises the tree of life.</title>
        <authorList>
            <person name="Parks D.H."/>
            <person name="Chuvochina M."/>
            <person name="Waite D.W."/>
            <person name="Rinke C."/>
            <person name="Skarshewski A."/>
            <person name="Chaumeil P.A."/>
            <person name="Hugenholtz P."/>
        </authorList>
    </citation>
    <scope>NUCLEOTIDE SEQUENCE [LARGE SCALE GENOMIC DNA]</scope>
    <source>
        <strain evidence="1">UBA8557</strain>
    </source>
</reference>
<dbReference type="OrthoDB" id="7619992at2"/>
<sequence length="122" mass="13350">MGCIGVLEEILSGKNMFNNLFKSKKSAASAPAAERVERMVAPSRERPRPARASVYREANVVYDTGYKRRGIVLDHSDTGVRLRFPTNEGMPEFVTLNAIGVGIVGPARVVWQKGSEAGFQLV</sequence>
<dbReference type="Proteomes" id="UP000024547">
    <property type="component" value="Unassembled WGS sequence"/>
</dbReference>
<dbReference type="eggNOG" id="ENOG50319C3">
    <property type="taxonomic scope" value="Bacteria"/>
</dbReference>
<organism evidence="2 3">
    <name type="scientific">Hyphomonas atlantica</name>
    <dbReference type="NCBI Taxonomy" id="1280948"/>
    <lineage>
        <taxon>Bacteria</taxon>
        <taxon>Pseudomonadati</taxon>
        <taxon>Pseudomonadota</taxon>
        <taxon>Alphaproteobacteria</taxon>
        <taxon>Hyphomonadales</taxon>
        <taxon>Hyphomonadaceae</taxon>
        <taxon>Hyphomonas</taxon>
    </lineage>
</organism>
<evidence type="ECO:0000313" key="3">
    <source>
        <dbReference type="Proteomes" id="UP000024547"/>
    </source>
</evidence>
<dbReference type="STRING" id="1280948.HY36_09660"/>
<name>A0A059DYI8_9PROT</name>
<proteinExistence type="predicted"/>
<dbReference type="AlphaFoldDB" id="A0A059DYI8"/>
<reference evidence="2 3" key="1">
    <citation type="journal article" date="2014" name="Antonie Van Leeuwenhoek">
        <title>Hyphomonas beringensis sp. nov. and Hyphomonas chukchiensis sp. nov., isolated from surface seawater of the Bering Sea and Chukchi Sea.</title>
        <authorList>
            <person name="Li C."/>
            <person name="Lai Q."/>
            <person name="Li G."/>
            <person name="Dong C."/>
            <person name="Wang J."/>
            <person name="Liao Y."/>
            <person name="Shao Z."/>
        </authorList>
    </citation>
    <scope>NUCLEOTIDE SEQUENCE [LARGE SCALE GENOMIC DNA]</scope>
    <source>
        <strain evidence="2 3">22II1-22F38</strain>
    </source>
</reference>
<protein>
    <submittedName>
        <fullName evidence="1">PilZ domain-containing protein</fullName>
    </submittedName>
</protein>
<dbReference type="RefSeq" id="WP_035554478.1">
    <property type="nucleotide sequence ID" value="NZ_AWFH01000056.1"/>
</dbReference>
<dbReference type="EMBL" id="DMBR01000321">
    <property type="protein sequence ID" value="HAE95004.1"/>
    <property type="molecule type" value="Genomic_DNA"/>
</dbReference>
<evidence type="ECO:0000313" key="1">
    <source>
        <dbReference type="EMBL" id="HAE95004.1"/>
    </source>
</evidence>
<accession>A0A059DYI8</accession>
<comment type="caution">
    <text evidence="2">The sequence shown here is derived from an EMBL/GenBank/DDBJ whole genome shotgun (WGS) entry which is preliminary data.</text>
</comment>